<dbReference type="InterPro" id="IPR036163">
    <property type="entry name" value="HMA_dom_sf"/>
</dbReference>
<dbReference type="Proteomes" id="UP000076947">
    <property type="component" value="Unassembled WGS sequence"/>
</dbReference>
<dbReference type="AlphaFoldDB" id="A0A177I7V0"/>
<dbReference type="InterPro" id="IPR006121">
    <property type="entry name" value="HMA_dom"/>
</dbReference>
<dbReference type="EMBL" id="LSTQ01000027">
    <property type="protein sequence ID" value="OAH24888.1"/>
    <property type="molecule type" value="Genomic_DNA"/>
</dbReference>
<sequence>MATTNYTVEGMTCGHCEMSVQEEIGEIAGVTAVNADHKTGQVAVEGAGFTDEQVSAAVAEAGYKVV</sequence>
<dbReference type="Pfam" id="PF00403">
    <property type="entry name" value="HMA"/>
    <property type="match status" value="1"/>
</dbReference>
<reference evidence="4" key="2">
    <citation type="submission" date="2016-02" db="EMBL/GenBank/DDBJ databases">
        <authorList>
            <person name="Kaur G."/>
            <person name="Nair G.R."/>
            <person name="Mayilraj S."/>
        </authorList>
    </citation>
    <scope>NUCLEOTIDE SEQUENCE [LARGE SCALE GENOMIC DNA]</scope>
    <source>
        <strain evidence="4">GA-15</strain>
    </source>
</reference>
<dbReference type="Gene3D" id="3.30.70.100">
    <property type="match status" value="1"/>
</dbReference>
<evidence type="ECO:0000259" key="1">
    <source>
        <dbReference type="PROSITE" id="PS50846"/>
    </source>
</evidence>
<evidence type="ECO:0000313" key="3">
    <source>
        <dbReference type="EMBL" id="OAH24888.1"/>
    </source>
</evidence>
<accession>A0A177I7V0</accession>
<comment type="caution">
    <text evidence="3">The sequence shown here is derived from an EMBL/GenBank/DDBJ whole genome shotgun (WGS) entry which is preliminary data.</text>
</comment>
<evidence type="ECO:0000313" key="4">
    <source>
        <dbReference type="Proteomes" id="UP000076947"/>
    </source>
</evidence>
<dbReference type="CDD" id="cd00371">
    <property type="entry name" value="HMA"/>
    <property type="match status" value="1"/>
</dbReference>
<organism evidence="3 4">
    <name type="scientific">Corynebacterium stationis</name>
    <dbReference type="NCBI Taxonomy" id="1705"/>
    <lineage>
        <taxon>Bacteria</taxon>
        <taxon>Bacillati</taxon>
        <taxon>Actinomycetota</taxon>
        <taxon>Actinomycetes</taxon>
        <taxon>Mycobacteriales</taxon>
        <taxon>Corynebacteriaceae</taxon>
        <taxon>Corynebacterium</taxon>
    </lineage>
</organism>
<reference evidence="2 5" key="3">
    <citation type="submission" date="2020-04" db="EMBL/GenBank/DDBJ databases">
        <authorList>
            <person name="Hitch T.C.A."/>
            <person name="Wylensek D."/>
            <person name="Clavel T."/>
        </authorList>
    </citation>
    <scope>NUCLEOTIDE SEQUENCE [LARGE SCALE GENOMIC DNA]</scope>
    <source>
        <strain evidence="2 5">BL-383-APC-3D</strain>
    </source>
</reference>
<keyword evidence="4" id="KW-1185">Reference proteome</keyword>
<protein>
    <submittedName>
        <fullName evidence="2">Heavy-metal-associated domain-containing protein</fullName>
    </submittedName>
    <submittedName>
        <fullName evidence="3">Transporter</fullName>
    </submittedName>
</protein>
<gene>
    <name evidence="3" type="ORF">AYJ05_11150</name>
    <name evidence="2" type="ORF">HF853_10175</name>
</gene>
<dbReference type="GO" id="GO:0046872">
    <property type="term" value="F:metal ion binding"/>
    <property type="evidence" value="ECO:0007669"/>
    <property type="project" value="InterPro"/>
</dbReference>
<dbReference type="RefSeq" id="WP_066841212.1">
    <property type="nucleotide sequence ID" value="NZ_CAJFGC010000034.1"/>
</dbReference>
<dbReference type="PROSITE" id="PS50846">
    <property type="entry name" value="HMA_2"/>
    <property type="match status" value="1"/>
</dbReference>
<proteinExistence type="predicted"/>
<dbReference type="EMBL" id="JABAFZ010000009">
    <property type="protein sequence ID" value="NME90028.1"/>
    <property type="molecule type" value="Genomic_DNA"/>
</dbReference>
<reference evidence="3" key="1">
    <citation type="submission" date="2016-02" db="EMBL/GenBank/DDBJ databases">
        <authorList>
            <person name="Wen L."/>
            <person name="He K."/>
            <person name="Yang H."/>
        </authorList>
    </citation>
    <scope>NUCLEOTIDE SEQUENCE [LARGE SCALE GENOMIC DNA]</scope>
    <source>
        <strain evidence="3">GA-15</strain>
    </source>
</reference>
<dbReference type="OrthoDB" id="9813965at2"/>
<evidence type="ECO:0000313" key="5">
    <source>
        <dbReference type="Proteomes" id="UP000544551"/>
    </source>
</evidence>
<evidence type="ECO:0000313" key="2">
    <source>
        <dbReference type="EMBL" id="NME90028.1"/>
    </source>
</evidence>
<dbReference type="Proteomes" id="UP000544551">
    <property type="component" value="Unassembled WGS sequence"/>
</dbReference>
<feature type="domain" description="HMA" evidence="1">
    <location>
        <begin position="2"/>
        <end position="66"/>
    </location>
</feature>
<dbReference type="SUPFAM" id="SSF55008">
    <property type="entry name" value="HMA, heavy metal-associated domain"/>
    <property type="match status" value="1"/>
</dbReference>
<name>A0A177I7V0_9CORY</name>
<dbReference type="STRING" id="1705.CA21670_11830"/>